<dbReference type="SUPFAM" id="SSF56112">
    <property type="entry name" value="Protein kinase-like (PK-like)"/>
    <property type="match status" value="1"/>
</dbReference>
<dbReference type="InterPro" id="IPR017441">
    <property type="entry name" value="Protein_kinase_ATP_BS"/>
</dbReference>
<dbReference type="InterPro" id="IPR011009">
    <property type="entry name" value="Kinase-like_dom_sf"/>
</dbReference>
<dbReference type="GO" id="GO:0005783">
    <property type="term" value="C:endoplasmic reticulum"/>
    <property type="evidence" value="ECO:0007669"/>
    <property type="project" value="InterPro"/>
</dbReference>
<feature type="domain" description="Protein kinase" evidence="5">
    <location>
        <begin position="482"/>
        <end position="723"/>
    </location>
</feature>
<feature type="signal peptide" evidence="4">
    <location>
        <begin position="1"/>
        <end position="22"/>
    </location>
</feature>
<feature type="chain" id="PRO_5002306814" evidence="4">
    <location>
        <begin position="23"/>
        <end position="723"/>
    </location>
</feature>
<dbReference type="InterPro" id="IPR010483">
    <property type="entry name" value="Alpha_2_MRAP_C"/>
</dbReference>
<evidence type="ECO:0000313" key="7">
    <source>
        <dbReference type="Proteomes" id="UP000054495"/>
    </source>
</evidence>
<dbReference type="AlphaFoldDB" id="A0A0D6L6K2"/>
<dbReference type="PANTHER" id="PTHR24418">
    <property type="entry name" value="TYROSINE-PROTEIN KINASE"/>
    <property type="match status" value="1"/>
</dbReference>
<evidence type="ECO:0000256" key="3">
    <source>
        <dbReference type="PROSITE-ProRule" id="PRU10141"/>
    </source>
</evidence>
<keyword evidence="4" id="KW-0732">Signal</keyword>
<dbReference type="Gene3D" id="1.20.81.10">
    <property type="entry name" value="RAP domain"/>
    <property type="match status" value="3"/>
</dbReference>
<accession>A0A0D6L6K2</accession>
<dbReference type="PROSITE" id="PS50011">
    <property type="entry name" value="PROTEIN_KINASE_DOM"/>
    <property type="match status" value="1"/>
</dbReference>
<name>A0A0D6L6K2_9BILA</name>
<keyword evidence="2 3" id="KW-0067">ATP-binding</keyword>
<evidence type="ECO:0000256" key="1">
    <source>
        <dbReference type="ARBA" id="ARBA00022741"/>
    </source>
</evidence>
<evidence type="ECO:0000256" key="4">
    <source>
        <dbReference type="SAM" id="SignalP"/>
    </source>
</evidence>
<dbReference type="GO" id="GO:0008201">
    <property type="term" value="F:heparin binding"/>
    <property type="evidence" value="ECO:0007669"/>
    <property type="project" value="InterPro"/>
</dbReference>
<feature type="binding site" evidence="3">
    <location>
        <position position="514"/>
    </location>
    <ligand>
        <name>ATP</name>
        <dbReference type="ChEBI" id="CHEBI:30616"/>
    </ligand>
</feature>
<dbReference type="GO" id="GO:0005524">
    <property type="term" value="F:ATP binding"/>
    <property type="evidence" value="ECO:0007669"/>
    <property type="project" value="UniProtKB-UniRule"/>
</dbReference>
<dbReference type="InterPro" id="IPR050198">
    <property type="entry name" value="Non-receptor_tyrosine_kinases"/>
</dbReference>
<evidence type="ECO:0000259" key="5">
    <source>
        <dbReference type="PROSITE" id="PS50011"/>
    </source>
</evidence>
<dbReference type="Gene3D" id="1.10.510.10">
    <property type="entry name" value="Transferase(Phosphotransferase) domain 1"/>
    <property type="match status" value="1"/>
</dbReference>
<proteinExistence type="predicted"/>
<evidence type="ECO:0000313" key="6">
    <source>
        <dbReference type="EMBL" id="EPB66473.1"/>
    </source>
</evidence>
<dbReference type="GO" id="GO:0004713">
    <property type="term" value="F:protein tyrosine kinase activity"/>
    <property type="evidence" value="ECO:0007669"/>
    <property type="project" value="InterPro"/>
</dbReference>
<dbReference type="SUPFAM" id="SSF47045">
    <property type="entry name" value="RAP domain-like"/>
    <property type="match status" value="3"/>
</dbReference>
<organism evidence="6 7">
    <name type="scientific">Ancylostoma ceylanicum</name>
    <dbReference type="NCBI Taxonomy" id="53326"/>
    <lineage>
        <taxon>Eukaryota</taxon>
        <taxon>Metazoa</taxon>
        <taxon>Ecdysozoa</taxon>
        <taxon>Nematoda</taxon>
        <taxon>Chromadorea</taxon>
        <taxon>Rhabditida</taxon>
        <taxon>Rhabditina</taxon>
        <taxon>Rhabditomorpha</taxon>
        <taxon>Strongyloidea</taxon>
        <taxon>Ancylostomatidae</taxon>
        <taxon>Ancylostomatinae</taxon>
        <taxon>Ancylostoma</taxon>
    </lineage>
</organism>
<dbReference type="EMBL" id="KE126120">
    <property type="protein sequence ID" value="EPB66473.1"/>
    <property type="molecule type" value="Genomic_DNA"/>
</dbReference>
<evidence type="ECO:0000256" key="2">
    <source>
        <dbReference type="ARBA" id="ARBA00022840"/>
    </source>
</evidence>
<dbReference type="GO" id="GO:0050750">
    <property type="term" value="F:low-density lipoprotein particle receptor binding"/>
    <property type="evidence" value="ECO:0007669"/>
    <property type="project" value="InterPro"/>
</dbReference>
<gene>
    <name evidence="6" type="ORF">ANCCEY_14437</name>
</gene>
<dbReference type="InterPro" id="IPR000719">
    <property type="entry name" value="Prot_kinase_dom"/>
</dbReference>
<dbReference type="InterPro" id="IPR020635">
    <property type="entry name" value="Tyr_kinase_cat_dom"/>
</dbReference>
<keyword evidence="1 3" id="KW-0547">Nucleotide-binding</keyword>
<dbReference type="Pfam" id="PF07714">
    <property type="entry name" value="PK_Tyr_Ser-Thr"/>
    <property type="match status" value="1"/>
</dbReference>
<sequence>MKNQPLELFLVVLLLEVPQCCSFTFRSEKINYIYEKALQHIADRQRLQRLEGELTTYDKVYMDTKSDYTSHSPQEFSKQIEKIDNKLALLLEKYDLQQTIHAFKEKMKHKIEPGRSGSTKWSNELEAFKDERLQKLWEKAKSGMFSESELITLHKELKDAERRTKIYDDALREMNRVPVENSLHFDESSSVDEKRVLLKKAHREMSDHLEQLHQKIHAENASPFENERVRRVWKAAQSNGNFSEHDLNVMKDELMHFDKQLKKMDFHKASRLINCTSMLLLQKELEARRAERQKQGKMLLHAVEDVELEAKHEKMDRKLRKMEKYLETKTRHKSDEKVTVESKEKLRTKAPGGYVPREEKKIQITKIRDSEAGGLPSVKNEDFFHGFMPREQKGGGVVLTNKTDEEVEAERKRAEQEMRHIFIKYSRRAKLYYVRLYGFKLVSGKSRLIEYHKRHKIPVDEENTIIKRAIKKADWQLNHEQIIKTKRLGSGAFGDVYKGILRSGLIDKKEVAIKTINGSISAEENEKLFQEAMLMKTLVHPNVILLIGVASNEEPVMIVMELAPGGAVLDAVQAKPGPSTYIRIKYCLDAAQGLTYLSGKGIIHRDIAARNTLIGKNNTAKISDFGLSCLGAQKKEKTLKKVPVRYLAPETLQTRSYTTKTDVWTFGIYMWEVFHDGMTPYDEFPNTAAIRKFVLAGNRLNNESDKYPEYLWTLTQVLTSTAL</sequence>
<dbReference type="Proteomes" id="UP000054495">
    <property type="component" value="Unassembled WGS sequence"/>
</dbReference>
<dbReference type="PRINTS" id="PR00109">
    <property type="entry name" value="TYRKINASE"/>
</dbReference>
<dbReference type="Gene3D" id="3.30.200.20">
    <property type="entry name" value="Phosphorylase Kinase, domain 1"/>
    <property type="match status" value="1"/>
</dbReference>
<dbReference type="InterPro" id="IPR036744">
    <property type="entry name" value="RAP_sf"/>
</dbReference>
<protein>
    <submittedName>
        <fullName evidence="6">Alpha-2-macroglobulin RAP protein</fullName>
    </submittedName>
</protein>
<keyword evidence="7" id="KW-1185">Reference proteome</keyword>
<reference evidence="6 7" key="1">
    <citation type="submission" date="2013-05" db="EMBL/GenBank/DDBJ databases">
        <title>Draft genome of the parasitic nematode Anyclostoma ceylanicum.</title>
        <authorList>
            <person name="Mitreva M."/>
        </authorList>
    </citation>
    <scope>NUCLEOTIDE SEQUENCE [LARGE SCALE GENOMIC DNA]</scope>
</reference>
<dbReference type="SMART" id="SM00219">
    <property type="entry name" value="TyrKc"/>
    <property type="match status" value="1"/>
</dbReference>
<dbReference type="PROSITE" id="PS00107">
    <property type="entry name" value="PROTEIN_KINASE_ATP"/>
    <property type="match status" value="1"/>
</dbReference>
<dbReference type="CDD" id="cd00192">
    <property type="entry name" value="PTKc"/>
    <property type="match status" value="1"/>
</dbReference>
<dbReference type="Pfam" id="PF06401">
    <property type="entry name" value="Alpha-2-MRAP_C"/>
    <property type="match status" value="1"/>
</dbReference>
<dbReference type="InterPro" id="IPR001245">
    <property type="entry name" value="Ser-Thr/Tyr_kinase_cat_dom"/>
</dbReference>